<dbReference type="Proteomes" id="UP000297598">
    <property type="component" value="Unassembled WGS sequence"/>
</dbReference>
<name>A0A380FW33_9STAP</name>
<evidence type="ECO:0000259" key="3">
    <source>
        <dbReference type="PROSITE" id="PS50305"/>
    </source>
</evidence>
<dbReference type="EMBL" id="UHDO01000001">
    <property type="protein sequence ID" value="SUM42712.1"/>
    <property type="molecule type" value="Genomic_DNA"/>
</dbReference>
<dbReference type="SUPFAM" id="SSF52467">
    <property type="entry name" value="DHS-like NAD/FAD-binding domain"/>
    <property type="match status" value="1"/>
</dbReference>
<reference evidence="4 6" key="1">
    <citation type="submission" date="2018-06" db="EMBL/GenBank/DDBJ databases">
        <authorList>
            <consortium name="Pathogen Informatics"/>
            <person name="Doyle S."/>
        </authorList>
    </citation>
    <scope>NUCLEOTIDE SEQUENCE [LARGE SCALE GENOMIC DNA]</scope>
    <source>
        <strain evidence="4 6">NCTC13830</strain>
    </source>
</reference>
<evidence type="ECO:0000256" key="1">
    <source>
        <dbReference type="ARBA" id="ARBA00023027"/>
    </source>
</evidence>
<dbReference type="InterPro" id="IPR026590">
    <property type="entry name" value="Ssirtuin_cat_dom"/>
</dbReference>
<protein>
    <submittedName>
        <fullName evidence="5">NAD-dependent deacetylase</fullName>
    </submittedName>
    <submittedName>
        <fullName evidence="4">NAD-dependent protein deacetylase, SIR2 family</fullName>
    </submittedName>
</protein>
<evidence type="ECO:0000256" key="2">
    <source>
        <dbReference type="PROSITE-ProRule" id="PRU00236"/>
    </source>
</evidence>
<organism evidence="4 6">
    <name type="scientific">Staphylococcus petrasii</name>
    <dbReference type="NCBI Taxonomy" id="1276936"/>
    <lineage>
        <taxon>Bacteria</taxon>
        <taxon>Bacillati</taxon>
        <taxon>Bacillota</taxon>
        <taxon>Bacilli</taxon>
        <taxon>Bacillales</taxon>
        <taxon>Staphylococcaceae</taxon>
        <taxon>Staphylococcus</taxon>
    </lineage>
</organism>
<evidence type="ECO:0000313" key="7">
    <source>
        <dbReference type="Proteomes" id="UP000297598"/>
    </source>
</evidence>
<evidence type="ECO:0000313" key="4">
    <source>
        <dbReference type="EMBL" id="SUM42712.1"/>
    </source>
</evidence>
<keyword evidence="1" id="KW-0520">NAD</keyword>
<feature type="binding site" evidence="2">
    <location>
        <position position="155"/>
    </location>
    <ligand>
        <name>Zn(2+)</name>
        <dbReference type="ChEBI" id="CHEBI:29105"/>
    </ligand>
</feature>
<keyword evidence="7" id="KW-1185">Reference proteome</keyword>
<dbReference type="Proteomes" id="UP000254047">
    <property type="component" value="Unassembled WGS sequence"/>
</dbReference>
<keyword evidence="2" id="KW-0479">Metal-binding</keyword>
<sequence>MTTETNTDAKWQALALARHENAEQYEVLAQAIDEADAVVVGIGAGMSASDGFTYIGERFTKHFPDFIEKYNFFDMLQASLHPFDSWQEYWAFESRFVKLNYLDQPVGPSYVALKEMLADKDYHIITTNADNAFAVADYDMDKVFHIQGEYILWQCSQHCHAQTYRDDDAIRAMVAQQENMKIPYELIPHCPKCDAPMEINKRKAQVGMVEDADFHAQLDRYNAFLDAHKEGKVLYLEIGIGYTTPQFVKHPFQRMTRHNPDAVFMTLNKKAYRIPKNIQDRTIHLTEDIASLIINAQRKLTT</sequence>
<dbReference type="InterPro" id="IPR029035">
    <property type="entry name" value="DHS-like_NAD/FAD-binding_dom"/>
</dbReference>
<dbReference type="OrthoDB" id="394960at2"/>
<dbReference type="GO" id="GO:0046872">
    <property type="term" value="F:metal ion binding"/>
    <property type="evidence" value="ECO:0007669"/>
    <property type="project" value="UniProtKB-KW"/>
</dbReference>
<accession>A0A380FW33</accession>
<feature type="binding site" evidence="2">
    <location>
        <position position="159"/>
    </location>
    <ligand>
        <name>Zn(2+)</name>
        <dbReference type="ChEBI" id="CHEBI:29105"/>
    </ligand>
</feature>
<feature type="binding site" evidence="2">
    <location>
        <position position="193"/>
    </location>
    <ligand>
        <name>Zn(2+)</name>
        <dbReference type="ChEBI" id="CHEBI:29105"/>
    </ligand>
</feature>
<evidence type="ECO:0000313" key="6">
    <source>
        <dbReference type="Proteomes" id="UP000254047"/>
    </source>
</evidence>
<reference evidence="5 7" key="2">
    <citation type="submission" date="2019-04" db="EMBL/GenBank/DDBJ databases">
        <title>Genomic characterization of Staphylococcus petrasii strains.</title>
        <authorList>
            <person name="Vrbovska V."/>
            <person name="Kovarovic V."/>
            <person name="Maslanova I."/>
            <person name="Indrakova A."/>
            <person name="Petras P."/>
            <person name="Sedo O."/>
            <person name="Svec P."/>
            <person name="Fisarova L."/>
            <person name="Sedlacek I."/>
            <person name="Doskar J."/>
            <person name="Pantucek R."/>
        </authorList>
    </citation>
    <scope>NUCLEOTIDE SEQUENCE [LARGE SCALE GENOMIC DNA]</scope>
    <source>
        <strain evidence="5 7">P5404</strain>
    </source>
</reference>
<evidence type="ECO:0000313" key="5">
    <source>
        <dbReference type="EMBL" id="TGE17128.1"/>
    </source>
</evidence>
<dbReference type="AlphaFoldDB" id="A0A380FW33"/>
<gene>
    <name evidence="5" type="ORF">BJR09_07715</name>
    <name evidence="4" type="ORF">NCTC13830_00234</name>
</gene>
<feature type="domain" description="Deacetylase sirtuin-type" evidence="3">
    <location>
        <begin position="18"/>
        <end position="302"/>
    </location>
</feature>
<dbReference type="Gene3D" id="3.40.50.1220">
    <property type="entry name" value="TPP-binding domain"/>
    <property type="match status" value="1"/>
</dbReference>
<comment type="caution">
    <text evidence="2">Lacks conserved residue(s) required for the propagation of feature annotation.</text>
</comment>
<keyword evidence="2" id="KW-0862">Zinc</keyword>
<dbReference type="EMBL" id="SRLS01000010">
    <property type="protein sequence ID" value="TGE17128.1"/>
    <property type="molecule type" value="Genomic_DNA"/>
</dbReference>
<feature type="binding site" evidence="2">
    <location>
        <position position="190"/>
    </location>
    <ligand>
        <name>Zn(2+)</name>
        <dbReference type="ChEBI" id="CHEBI:29105"/>
    </ligand>
</feature>
<proteinExistence type="predicted"/>
<dbReference type="PROSITE" id="PS50305">
    <property type="entry name" value="SIRTUIN"/>
    <property type="match status" value="1"/>
</dbReference>